<gene>
    <name evidence="6" type="ORF">IE077_000686</name>
</gene>
<proteinExistence type="predicted"/>
<dbReference type="PANTHER" id="PTHR24092">
    <property type="entry name" value="PROBABLE PHOSPHOLIPID-TRANSPORTING ATPASE"/>
    <property type="match status" value="1"/>
</dbReference>
<evidence type="ECO:0000313" key="7">
    <source>
        <dbReference type="Proteomes" id="UP000823046"/>
    </source>
</evidence>
<name>A0ABQ7JGD9_9APIC</name>
<dbReference type="InterPro" id="IPR018303">
    <property type="entry name" value="ATPase_P-typ_P_site"/>
</dbReference>
<dbReference type="InterPro" id="IPR008250">
    <property type="entry name" value="ATPase_P-typ_transduc_dom_A_sf"/>
</dbReference>
<evidence type="ECO:0000256" key="5">
    <source>
        <dbReference type="SAM" id="Phobius"/>
    </source>
</evidence>
<keyword evidence="2 5" id="KW-0812">Transmembrane</keyword>
<dbReference type="Proteomes" id="UP000823046">
    <property type="component" value="Unassembled WGS sequence"/>
</dbReference>
<protein>
    <submittedName>
        <fullName evidence="6">Uncharacterized protein</fullName>
    </submittedName>
</protein>
<organism evidence="6 7">
    <name type="scientific">Cardiosporidium cionae</name>
    <dbReference type="NCBI Taxonomy" id="476202"/>
    <lineage>
        <taxon>Eukaryota</taxon>
        <taxon>Sar</taxon>
        <taxon>Alveolata</taxon>
        <taxon>Apicomplexa</taxon>
        <taxon>Aconoidasida</taxon>
        <taxon>Nephromycida</taxon>
        <taxon>Cardiosporidium</taxon>
    </lineage>
</organism>
<feature type="transmembrane region" description="Helical" evidence="5">
    <location>
        <begin position="152"/>
        <end position="173"/>
    </location>
</feature>
<evidence type="ECO:0000256" key="4">
    <source>
        <dbReference type="ARBA" id="ARBA00023136"/>
    </source>
</evidence>
<dbReference type="Gene3D" id="2.70.150.10">
    <property type="entry name" value="Calcium-transporting ATPase, cytoplasmic transduction domain A"/>
    <property type="match status" value="1"/>
</dbReference>
<keyword evidence="4 5" id="KW-0472">Membrane</keyword>
<feature type="non-terminal residue" evidence="6">
    <location>
        <position position="376"/>
    </location>
</feature>
<comment type="caution">
    <text evidence="6">The sequence shown here is derived from an EMBL/GenBank/DDBJ whole genome shotgun (WGS) entry which is preliminary data.</text>
</comment>
<dbReference type="SUPFAM" id="SSF81653">
    <property type="entry name" value="Calcium ATPase, transduction domain A"/>
    <property type="match status" value="1"/>
</dbReference>
<dbReference type="EMBL" id="JADAQX010000003">
    <property type="protein sequence ID" value="KAF8823087.1"/>
    <property type="molecule type" value="Genomic_DNA"/>
</dbReference>
<evidence type="ECO:0000313" key="6">
    <source>
        <dbReference type="EMBL" id="KAF8823087.1"/>
    </source>
</evidence>
<evidence type="ECO:0000256" key="2">
    <source>
        <dbReference type="ARBA" id="ARBA00022692"/>
    </source>
</evidence>
<dbReference type="PROSITE" id="PS00154">
    <property type="entry name" value="ATPASE_E1_E2"/>
    <property type="match status" value="1"/>
</dbReference>
<sequence length="376" mass="42716">IFWENLRVGNIIRIHEGETVPADIILLNCGKTEIAYFDTTKIDGKIRLKRKICVEETQTFCSPEMLLNIKGKILCKSPYALSEEFEGSFKLDVRPRSSPLHQKNFVCKGFVLRNTRSIDGVVVYTEGDKYLKKYSDFHPCKVSVTERVLNKYLQLIFGILVVLVLISILKGFVDASSNLMHGNEAVATISIIFCFHFHDLLPLSLFVCVDITRLILGWILEKDQKLMRKHMDGNISASRVYNVDLIDSLGQVDFFLTDKTGTLTENTMNLEICSVQKRLYYFSQDSSHSFSPTINPPSTPELIPKASLSWDTSPLLQSERSKESVQFAKEENNSFDDTASEPPIFPFSQLLMDMVQNVDDEEMIDHFLTALAICNT</sequence>
<accession>A0ABQ7JGD9</accession>
<dbReference type="PANTHER" id="PTHR24092:SF175">
    <property type="entry name" value="PHOSPHOLIPID-TRANSPORTING ATPASE"/>
    <property type="match status" value="1"/>
</dbReference>
<comment type="subcellular location">
    <subcellularLocation>
        <location evidence="1">Membrane</location>
    </subcellularLocation>
</comment>
<feature type="non-terminal residue" evidence="6">
    <location>
        <position position="1"/>
    </location>
</feature>
<keyword evidence="3 5" id="KW-1133">Transmembrane helix</keyword>
<evidence type="ECO:0000256" key="3">
    <source>
        <dbReference type="ARBA" id="ARBA00022989"/>
    </source>
</evidence>
<reference evidence="6 7" key="1">
    <citation type="journal article" date="2020" name="bioRxiv">
        <title>Metabolic contributions of an alphaproteobacterial endosymbiont in the apicomplexan Cardiosporidium cionae.</title>
        <authorList>
            <person name="Hunter E.S."/>
            <person name="Paight C.J."/>
            <person name="Lane C.E."/>
        </authorList>
    </citation>
    <scope>NUCLEOTIDE SEQUENCE [LARGE SCALE GENOMIC DNA]</scope>
    <source>
        <strain evidence="6">ESH_2018</strain>
    </source>
</reference>
<keyword evidence="7" id="KW-1185">Reference proteome</keyword>
<evidence type="ECO:0000256" key="1">
    <source>
        <dbReference type="ARBA" id="ARBA00004370"/>
    </source>
</evidence>